<evidence type="ECO:0000259" key="2">
    <source>
        <dbReference type="Pfam" id="PF00656"/>
    </source>
</evidence>
<feature type="chain" id="PRO_5003034290" description="Peptidase C14 caspase domain-containing protein" evidence="1">
    <location>
        <begin position="27"/>
        <end position="419"/>
    </location>
</feature>
<feature type="signal peptide" evidence="1">
    <location>
        <begin position="1"/>
        <end position="26"/>
    </location>
</feature>
<keyword evidence="1" id="KW-0732">Signal</keyword>
<protein>
    <recommendedName>
        <fullName evidence="2">Peptidase C14 caspase domain-containing protein</fullName>
    </recommendedName>
</protein>
<dbReference type="InterPro" id="IPR029030">
    <property type="entry name" value="Caspase-like_dom_sf"/>
</dbReference>
<evidence type="ECO:0000313" key="3">
    <source>
        <dbReference type="EMBL" id="ADB42427.1"/>
    </source>
</evidence>
<dbReference type="SUPFAM" id="SSF52129">
    <property type="entry name" value="Caspase-like"/>
    <property type="match status" value="1"/>
</dbReference>
<dbReference type="Gene3D" id="3.40.50.1460">
    <property type="match status" value="1"/>
</dbReference>
<keyword evidence="4" id="KW-1185">Reference proteome</keyword>
<dbReference type="GO" id="GO:0004197">
    <property type="term" value="F:cysteine-type endopeptidase activity"/>
    <property type="evidence" value="ECO:0007669"/>
    <property type="project" value="InterPro"/>
</dbReference>
<dbReference type="InterPro" id="IPR011600">
    <property type="entry name" value="Pept_C14_caspase"/>
</dbReference>
<evidence type="ECO:0000256" key="1">
    <source>
        <dbReference type="SAM" id="SignalP"/>
    </source>
</evidence>
<gene>
    <name evidence="3" type="ordered locus">Slin_6470</name>
</gene>
<dbReference type="Pfam" id="PF00656">
    <property type="entry name" value="Peptidase_C14"/>
    <property type="match status" value="1"/>
</dbReference>
<sequence length="419" mass="47504">MRFLLFFCHVLLCFVCLSGGPSYGQAKLHLLVFADTDDPDIGDANRKTYNYLTGRFGPNSAQYAGLTLVTAGYYGSRCTVSELDKYLNALTVGPDDVVMFYFIGHGWNNRQNEYPSLIFGKASASRATLEANSRNLLDVYERIMSKNPRLALIIGEACNKERSDDPPLTSNLEAIPMKPPSEDPAKFRQLLRGYAGSLVLSSCRRNQFSYSDPKGGWLGLAWQNSVNTVLSDKQKKMPDWQEFISSVVQITERTSAVNKQLQQPQYILTVRPAKSGANTNTSNTIAERPCQPINSYVNETALAGIREDMPLLIKMSDEIDSDNAVQYAQNFERFYMNQRSFYDELGKMLFYNAVDMPDKCRPAFQEETKWVKANTDEITRRYKMVVKQVKNPQQLVAQARSELPSLIQRLEDILHRLNK</sequence>
<dbReference type="Proteomes" id="UP000002028">
    <property type="component" value="Chromosome"/>
</dbReference>
<dbReference type="HOGENOM" id="CLU_655377_0_0_10"/>
<dbReference type="KEGG" id="sli:Slin_6470"/>
<evidence type="ECO:0000313" key="4">
    <source>
        <dbReference type="Proteomes" id="UP000002028"/>
    </source>
</evidence>
<dbReference type="GO" id="GO:0006508">
    <property type="term" value="P:proteolysis"/>
    <property type="evidence" value="ECO:0007669"/>
    <property type="project" value="InterPro"/>
</dbReference>
<feature type="domain" description="Peptidase C14 caspase" evidence="2">
    <location>
        <begin position="69"/>
        <end position="265"/>
    </location>
</feature>
<dbReference type="eggNOG" id="COG4249">
    <property type="taxonomic scope" value="Bacteria"/>
</dbReference>
<dbReference type="STRING" id="504472.Slin_6470"/>
<dbReference type="AlphaFoldDB" id="D2QUE5"/>
<proteinExistence type="predicted"/>
<reference evidence="3 4" key="1">
    <citation type="journal article" date="2010" name="Stand. Genomic Sci.">
        <title>Complete genome sequence of Spirosoma linguale type strain (1).</title>
        <authorList>
            <person name="Lail K."/>
            <person name="Sikorski J."/>
            <person name="Saunders E."/>
            <person name="Lapidus A."/>
            <person name="Glavina Del Rio T."/>
            <person name="Copeland A."/>
            <person name="Tice H."/>
            <person name="Cheng J.-F."/>
            <person name="Lucas S."/>
            <person name="Nolan M."/>
            <person name="Bruce D."/>
            <person name="Goodwin L."/>
            <person name="Pitluck S."/>
            <person name="Ivanova N."/>
            <person name="Mavromatis K."/>
            <person name="Ovchinnikova G."/>
            <person name="Pati A."/>
            <person name="Chen A."/>
            <person name="Palaniappan K."/>
            <person name="Land M."/>
            <person name="Hauser L."/>
            <person name="Chang Y.-J."/>
            <person name="Jeffries C.D."/>
            <person name="Chain P."/>
            <person name="Brettin T."/>
            <person name="Detter J.C."/>
            <person name="Schuetze A."/>
            <person name="Rohde M."/>
            <person name="Tindall B.J."/>
            <person name="Goeker M."/>
            <person name="Bristow J."/>
            <person name="Eisen J.A."/>
            <person name="Markowitz V."/>
            <person name="Hugenholtz P."/>
            <person name="Kyrpides N.C."/>
            <person name="Klenk H.-P."/>
            <person name="Chen F."/>
        </authorList>
    </citation>
    <scope>NUCLEOTIDE SEQUENCE [LARGE SCALE GENOMIC DNA]</scope>
    <source>
        <strain evidence="4">ATCC 33905 / DSM 74 / LMG 10896 / Claus 1</strain>
    </source>
</reference>
<organism evidence="3 4">
    <name type="scientific">Spirosoma linguale (strain ATCC 33905 / DSM 74 / LMG 10896 / Claus 1)</name>
    <dbReference type="NCBI Taxonomy" id="504472"/>
    <lineage>
        <taxon>Bacteria</taxon>
        <taxon>Pseudomonadati</taxon>
        <taxon>Bacteroidota</taxon>
        <taxon>Cytophagia</taxon>
        <taxon>Cytophagales</taxon>
        <taxon>Cytophagaceae</taxon>
        <taxon>Spirosoma</taxon>
    </lineage>
</organism>
<accession>D2QUE5</accession>
<dbReference type="RefSeq" id="WP_012930911.1">
    <property type="nucleotide sequence ID" value="NC_013730.1"/>
</dbReference>
<name>D2QUE5_SPILD</name>
<dbReference type="EMBL" id="CP001769">
    <property type="protein sequence ID" value="ADB42427.1"/>
    <property type="molecule type" value="Genomic_DNA"/>
</dbReference>